<evidence type="ECO:0000256" key="1">
    <source>
        <dbReference type="SAM" id="MobiDB-lite"/>
    </source>
</evidence>
<feature type="non-terminal residue" evidence="2">
    <location>
        <position position="1"/>
    </location>
</feature>
<proteinExistence type="predicted"/>
<feature type="compositionally biased region" description="Pro residues" evidence="1">
    <location>
        <begin position="60"/>
        <end position="73"/>
    </location>
</feature>
<reference evidence="2" key="1">
    <citation type="submission" date="2023-10" db="EMBL/GenBank/DDBJ databases">
        <authorList>
            <person name="Chen Y."/>
            <person name="Shah S."/>
            <person name="Dougan E. K."/>
            <person name="Thang M."/>
            <person name="Chan C."/>
        </authorList>
    </citation>
    <scope>NUCLEOTIDE SEQUENCE [LARGE SCALE GENOMIC DNA]</scope>
</reference>
<gene>
    <name evidence="2" type="ORF">PCOR1329_LOCUS85475</name>
</gene>
<evidence type="ECO:0000313" key="2">
    <source>
        <dbReference type="EMBL" id="CAK0911641.1"/>
    </source>
</evidence>
<feature type="region of interest" description="Disordered" evidence="1">
    <location>
        <begin position="185"/>
        <end position="229"/>
    </location>
</feature>
<feature type="compositionally biased region" description="Low complexity" evidence="1">
    <location>
        <begin position="209"/>
        <end position="219"/>
    </location>
</feature>
<accession>A0ABN9YHA4</accession>
<comment type="caution">
    <text evidence="2">The sequence shown here is derived from an EMBL/GenBank/DDBJ whole genome shotgun (WGS) entry which is preliminary data.</text>
</comment>
<dbReference type="EMBL" id="CAUYUJ010022619">
    <property type="protein sequence ID" value="CAK0911641.1"/>
    <property type="molecule type" value="Genomic_DNA"/>
</dbReference>
<sequence>AGCGSGRAPPVLVVPPRGSAALLAPAARPLAAATRPSAAQEGGLAGTLGVPREASWPVPSATPPAPLPPPPCPASAAEAAAPAPASAARPCAALLRSPRLLAAVCGAELAAATGVRGEVLQWPALEALSARLCGRLCLRPFPEGRLRAALAACGRGSGELAASEFPRFFELCLLASDIAEGHGQPQLAQRALEDDSRSVSSATTAPPKAALAEARSATAEPPGQDASEAAGTCLKVADDGKDRLRFLLLHQARPLKGGPRSQAAPQRPVPLRTSRRLMAWLAAAICSFAGRPAIWPARWGGRAGASTPARPGS</sequence>
<name>A0ABN9YHA4_9DINO</name>
<protein>
    <submittedName>
        <fullName evidence="2">Uncharacterized protein</fullName>
    </submittedName>
</protein>
<feature type="region of interest" description="Disordered" evidence="1">
    <location>
        <begin position="33"/>
        <end position="77"/>
    </location>
</feature>
<organism evidence="2 3">
    <name type="scientific">Prorocentrum cordatum</name>
    <dbReference type="NCBI Taxonomy" id="2364126"/>
    <lineage>
        <taxon>Eukaryota</taxon>
        <taxon>Sar</taxon>
        <taxon>Alveolata</taxon>
        <taxon>Dinophyceae</taxon>
        <taxon>Prorocentrales</taxon>
        <taxon>Prorocentraceae</taxon>
        <taxon>Prorocentrum</taxon>
    </lineage>
</organism>
<dbReference type="Proteomes" id="UP001189429">
    <property type="component" value="Unassembled WGS sequence"/>
</dbReference>
<keyword evidence="3" id="KW-1185">Reference proteome</keyword>
<evidence type="ECO:0000313" key="3">
    <source>
        <dbReference type="Proteomes" id="UP001189429"/>
    </source>
</evidence>